<evidence type="ECO:0000256" key="1">
    <source>
        <dbReference type="SAM" id="MobiDB-lite"/>
    </source>
</evidence>
<comment type="caution">
    <text evidence="2">The sequence shown here is derived from an EMBL/GenBank/DDBJ whole genome shotgun (WGS) entry which is preliminary data.</text>
</comment>
<organism evidence="2 3">
    <name type="scientific">Chionoecetes opilio</name>
    <name type="common">Atlantic snow crab</name>
    <name type="synonym">Cancer opilio</name>
    <dbReference type="NCBI Taxonomy" id="41210"/>
    <lineage>
        <taxon>Eukaryota</taxon>
        <taxon>Metazoa</taxon>
        <taxon>Ecdysozoa</taxon>
        <taxon>Arthropoda</taxon>
        <taxon>Crustacea</taxon>
        <taxon>Multicrustacea</taxon>
        <taxon>Malacostraca</taxon>
        <taxon>Eumalacostraca</taxon>
        <taxon>Eucarida</taxon>
        <taxon>Decapoda</taxon>
        <taxon>Pleocyemata</taxon>
        <taxon>Brachyura</taxon>
        <taxon>Eubrachyura</taxon>
        <taxon>Majoidea</taxon>
        <taxon>Majidae</taxon>
        <taxon>Chionoecetes</taxon>
    </lineage>
</organism>
<keyword evidence="3" id="KW-1185">Reference proteome</keyword>
<accession>A0A8J4XXE3</accession>
<reference evidence="2" key="1">
    <citation type="submission" date="2020-07" db="EMBL/GenBank/DDBJ databases">
        <title>The High-quality genome of the commercially important snow crab, Chionoecetes opilio.</title>
        <authorList>
            <person name="Jeong J.-H."/>
            <person name="Ryu S."/>
        </authorList>
    </citation>
    <scope>NUCLEOTIDE SEQUENCE</scope>
    <source>
        <strain evidence="2">MADBK_172401_WGS</strain>
        <tissue evidence="2">Digestive gland</tissue>
    </source>
</reference>
<sequence>MSAAKGITAASVLVEAGREVALSVSAVVESDSVVVVKEAEVKASVVEGERRVECSEVCGVALKSILEAIKELKRCFVSEVNDLKSVVKKQKIEIRSLNGGSGGPSGVSGGAHARDVPGGVPKRDVPRATTKARCMSPGIGEWKVIDHGGARPKEIKVNNDHVVCTNSFQVL</sequence>
<gene>
    <name evidence="2" type="ORF">GWK47_010675</name>
</gene>
<feature type="region of interest" description="Disordered" evidence="1">
    <location>
        <begin position="97"/>
        <end position="126"/>
    </location>
</feature>
<evidence type="ECO:0000313" key="3">
    <source>
        <dbReference type="Proteomes" id="UP000770661"/>
    </source>
</evidence>
<feature type="compositionally biased region" description="Gly residues" evidence="1">
    <location>
        <begin position="99"/>
        <end position="109"/>
    </location>
</feature>
<evidence type="ECO:0000313" key="2">
    <source>
        <dbReference type="EMBL" id="KAG0715987.1"/>
    </source>
</evidence>
<dbReference type="AlphaFoldDB" id="A0A8J4XXE3"/>
<protein>
    <submittedName>
        <fullName evidence="2">Uncharacterized protein</fullName>
    </submittedName>
</protein>
<dbReference type="Proteomes" id="UP000770661">
    <property type="component" value="Unassembled WGS sequence"/>
</dbReference>
<name>A0A8J4XXE3_CHIOP</name>
<proteinExistence type="predicted"/>
<dbReference type="EMBL" id="JACEEZ010019191">
    <property type="protein sequence ID" value="KAG0715987.1"/>
    <property type="molecule type" value="Genomic_DNA"/>
</dbReference>